<organism evidence="2 3">
    <name type="scientific">Macrostomum lignano</name>
    <dbReference type="NCBI Taxonomy" id="282301"/>
    <lineage>
        <taxon>Eukaryota</taxon>
        <taxon>Metazoa</taxon>
        <taxon>Spiralia</taxon>
        <taxon>Lophotrochozoa</taxon>
        <taxon>Platyhelminthes</taxon>
        <taxon>Rhabditophora</taxon>
        <taxon>Macrostomorpha</taxon>
        <taxon>Macrostomida</taxon>
        <taxon>Macrostomidae</taxon>
        <taxon>Macrostomum</taxon>
    </lineage>
</organism>
<dbReference type="AlphaFoldDB" id="A0A1I8IPH8"/>
<evidence type="ECO:0000313" key="3">
    <source>
        <dbReference type="WBParaSite" id="maker-uti_cns_0014666-snap-gene-0.2-mRNA-1"/>
    </source>
</evidence>
<proteinExistence type="predicted"/>
<accession>A0A1I8IPH8</accession>
<keyword evidence="2" id="KW-1185">Reference proteome</keyword>
<feature type="region of interest" description="Disordered" evidence="1">
    <location>
        <begin position="1"/>
        <end position="33"/>
    </location>
</feature>
<evidence type="ECO:0000256" key="1">
    <source>
        <dbReference type="SAM" id="MobiDB-lite"/>
    </source>
</evidence>
<dbReference type="Proteomes" id="UP000095280">
    <property type="component" value="Unplaced"/>
</dbReference>
<sequence>MRPSWRPSGIRCGLSRTTSTAAGRPAKPPATRP</sequence>
<name>A0A1I8IPH8_9PLAT</name>
<reference evidence="3" key="1">
    <citation type="submission" date="2016-11" db="UniProtKB">
        <authorList>
            <consortium name="WormBaseParasite"/>
        </authorList>
    </citation>
    <scope>IDENTIFICATION</scope>
</reference>
<evidence type="ECO:0000313" key="2">
    <source>
        <dbReference type="Proteomes" id="UP000095280"/>
    </source>
</evidence>
<protein>
    <submittedName>
        <fullName evidence="3">Uncharacterized protein</fullName>
    </submittedName>
</protein>
<dbReference type="WBParaSite" id="maker-uti_cns_0014666-snap-gene-0.2-mRNA-1">
    <property type="protein sequence ID" value="maker-uti_cns_0014666-snap-gene-0.2-mRNA-1"/>
    <property type="gene ID" value="maker-uti_cns_0014666-snap-gene-0.2"/>
</dbReference>